<protein>
    <recommendedName>
        <fullName evidence="4">DUF881 domain-containing protein</fullName>
    </recommendedName>
</protein>
<proteinExistence type="predicted"/>
<keyword evidence="1" id="KW-0472">Membrane</keyword>
<dbReference type="RefSeq" id="WP_283381788.1">
    <property type="nucleotide sequence ID" value="NZ_JASHIE010000006.1"/>
</dbReference>
<keyword evidence="3" id="KW-1185">Reference proteome</keyword>
<keyword evidence="1" id="KW-0812">Transmembrane</keyword>
<gene>
    <name evidence="2" type="ORF">QM481_10900</name>
</gene>
<name>A0ABT6Z309_9BACT</name>
<dbReference type="EMBL" id="JASHIE010000006">
    <property type="protein sequence ID" value="MDI9875034.1"/>
    <property type="molecule type" value="Genomic_DNA"/>
</dbReference>
<organism evidence="2 3">
    <name type="scientific">Flectobacillus rivi</name>
    <dbReference type="NCBI Taxonomy" id="2984209"/>
    <lineage>
        <taxon>Bacteria</taxon>
        <taxon>Pseudomonadati</taxon>
        <taxon>Bacteroidota</taxon>
        <taxon>Cytophagia</taxon>
        <taxon>Cytophagales</taxon>
        <taxon>Flectobacillaceae</taxon>
        <taxon>Flectobacillus</taxon>
    </lineage>
</organism>
<accession>A0ABT6Z309</accession>
<evidence type="ECO:0008006" key="4">
    <source>
        <dbReference type="Google" id="ProtNLM"/>
    </source>
</evidence>
<reference evidence="2 3" key="1">
    <citation type="submission" date="2023-05" db="EMBL/GenBank/DDBJ databases">
        <title>Novel species of genus Flectobacillus isolated from stream in China.</title>
        <authorList>
            <person name="Lu H."/>
        </authorList>
    </citation>
    <scope>NUCLEOTIDE SEQUENCE [LARGE SCALE GENOMIC DNA]</scope>
    <source>
        <strain evidence="2 3">LFS242W</strain>
    </source>
</reference>
<evidence type="ECO:0000313" key="3">
    <source>
        <dbReference type="Proteomes" id="UP001225761"/>
    </source>
</evidence>
<dbReference type="Proteomes" id="UP001225761">
    <property type="component" value="Unassembled WGS sequence"/>
</dbReference>
<sequence>MKQHKYPLWSIFLIILAAIWLFWDKIMLFFTQKAQKELAASNAKIDKDTDLLLEVLAKDRLAMQNLSQKIEELKDDKNDDTKPDGEVNNHYNTTVYKGVDFQEVLAGEYIVKGRLITIKNGLAYHFNPLLEENYLKATGISLDNAPVGETLHIQVEGVVEIANWGLAVNTNYYAGPAGQLMPSAPDGSTTQGVTQSVGLSLTPEKLNIDFSVSIINQIIT</sequence>
<keyword evidence="1" id="KW-1133">Transmembrane helix</keyword>
<comment type="caution">
    <text evidence="2">The sequence shown here is derived from an EMBL/GenBank/DDBJ whole genome shotgun (WGS) entry which is preliminary data.</text>
</comment>
<evidence type="ECO:0000256" key="1">
    <source>
        <dbReference type="SAM" id="Phobius"/>
    </source>
</evidence>
<evidence type="ECO:0000313" key="2">
    <source>
        <dbReference type="EMBL" id="MDI9875034.1"/>
    </source>
</evidence>
<feature type="transmembrane region" description="Helical" evidence="1">
    <location>
        <begin position="6"/>
        <end position="23"/>
    </location>
</feature>